<accession>A0A401GSF2</accession>
<reference evidence="1 2" key="1">
    <citation type="journal article" date="2018" name="Sci. Rep.">
        <title>Genome sequence of the cauliflower mushroom Sparassis crispa (Hanabiratake) and its association with beneficial usage.</title>
        <authorList>
            <person name="Kiyama R."/>
            <person name="Furutani Y."/>
            <person name="Kawaguchi K."/>
            <person name="Nakanishi T."/>
        </authorList>
    </citation>
    <scope>NUCLEOTIDE SEQUENCE [LARGE SCALE GENOMIC DNA]</scope>
</reference>
<evidence type="ECO:0000313" key="2">
    <source>
        <dbReference type="Proteomes" id="UP000287166"/>
    </source>
</evidence>
<name>A0A401GSF2_9APHY</name>
<keyword evidence="2" id="KW-1185">Reference proteome</keyword>
<gene>
    <name evidence="1" type="ORF">SCP_0703090</name>
</gene>
<dbReference type="GeneID" id="38782040"/>
<protein>
    <submittedName>
        <fullName evidence="1">Uncharacterized protein</fullName>
    </submittedName>
</protein>
<sequence length="97" mass="10411">MLSNSPENLASLIQEQFDPDLLSATLHGVIDQVLHASFVQRGQIDEHIAHLASTAAQIDSGVSTPGRPAHYGSAALYPARGPAVLYEHLAHTLYARL</sequence>
<dbReference type="Proteomes" id="UP000287166">
    <property type="component" value="Unassembled WGS sequence"/>
</dbReference>
<dbReference type="EMBL" id="BFAD01000007">
    <property type="protein sequence ID" value="GBE85123.1"/>
    <property type="molecule type" value="Genomic_DNA"/>
</dbReference>
<comment type="caution">
    <text evidence="1">The sequence shown here is derived from an EMBL/GenBank/DDBJ whole genome shotgun (WGS) entry which is preliminary data.</text>
</comment>
<proteinExistence type="predicted"/>
<dbReference type="InParanoid" id="A0A401GSF2"/>
<dbReference type="AlphaFoldDB" id="A0A401GSF2"/>
<organism evidence="1 2">
    <name type="scientific">Sparassis crispa</name>
    <dbReference type="NCBI Taxonomy" id="139825"/>
    <lineage>
        <taxon>Eukaryota</taxon>
        <taxon>Fungi</taxon>
        <taxon>Dikarya</taxon>
        <taxon>Basidiomycota</taxon>
        <taxon>Agaricomycotina</taxon>
        <taxon>Agaricomycetes</taxon>
        <taxon>Polyporales</taxon>
        <taxon>Sparassidaceae</taxon>
        <taxon>Sparassis</taxon>
    </lineage>
</organism>
<dbReference type="RefSeq" id="XP_027616036.1">
    <property type="nucleotide sequence ID" value="XM_027760235.1"/>
</dbReference>
<evidence type="ECO:0000313" key="1">
    <source>
        <dbReference type="EMBL" id="GBE85123.1"/>
    </source>
</evidence>